<evidence type="ECO:0008006" key="2">
    <source>
        <dbReference type="Google" id="ProtNLM"/>
    </source>
</evidence>
<evidence type="ECO:0000313" key="1">
    <source>
        <dbReference type="EMBL" id="ABG11612.1"/>
    </source>
</evidence>
<keyword evidence="1" id="KW-0614">Plasmid</keyword>
<gene>
    <name evidence="1" type="ordered locus">Mmcs_5512</name>
</gene>
<accession>A0A5Q5BTF8</accession>
<organism evidence="1">
    <name type="scientific">Mycobacterium sp. (strain MCS)</name>
    <dbReference type="NCBI Taxonomy" id="164756"/>
    <lineage>
        <taxon>Bacteria</taxon>
        <taxon>Bacillati</taxon>
        <taxon>Actinomycetota</taxon>
        <taxon>Actinomycetes</taxon>
        <taxon>Mycobacteriales</taxon>
        <taxon>Mycobacteriaceae</taxon>
        <taxon>Mycobacterium</taxon>
    </lineage>
</organism>
<protein>
    <recommendedName>
        <fullName evidence="2">ESX-1 secretion-associated protein EspA/EspE-like domain-containing protein</fullName>
    </recommendedName>
</protein>
<dbReference type="AlphaFoldDB" id="A0A5Q5BTF8"/>
<dbReference type="EMBL" id="CP000385">
    <property type="protein sequence ID" value="ABG11612.1"/>
    <property type="molecule type" value="Genomic_DNA"/>
</dbReference>
<geneLocation type="plasmid" evidence="1">
    <name>Plasmid1</name>
</geneLocation>
<reference evidence="1" key="1">
    <citation type="submission" date="2006-06" db="EMBL/GenBank/DDBJ databases">
        <title>Complete sequence of plasmid of Mycobacterium sp. MCS.</title>
        <authorList>
            <consortium name="US DOE Joint Genome Institute"/>
            <person name="Copeland A."/>
            <person name="Lucas S."/>
            <person name="Lapidus A."/>
            <person name="Barry K."/>
            <person name="Detter J.C."/>
            <person name="Glavina del Rio T."/>
            <person name="Hammon N."/>
            <person name="Israni S."/>
            <person name="Dalin E."/>
            <person name="Tice H."/>
            <person name="Pitluck S."/>
            <person name="Martinez M."/>
            <person name="Schmutz J."/>
            <person name="Larimer F."/>
            <person name="Land M."/>
            <person name="Hauser L."/>
            <person name="Kyrpides N."/>
            <person name="Kim E."/>
            <person name="Miller C.D."/>
            <person name="Hughes J.E."/>
            <person name="Anderson A.J."/>
            <person name="Sims R.C."/>
            <person name="Richardson P."/>
        </authorList>
    </citation>
    <scope>NUCLEOTIDE SEQUENCE [LARGE SCALE GENOMIC DNA]</scope>
    <source>
        <strain evidence="1">MCS</strain>
        <plasmid evidence="1">Plasmid1</plasmid>
    </source>
</reference>
<sequence length="195" mass="20900">MDGVRWYLKGLAQQPAPPLAPMFTVPEVTAIEGPLARVQLAAQRYHLTASSALSDENVTLIRAWGERQKRILAWLQVLDAGDDLDSAAAALSAVPAVGGAMWGHSATTVFDELQELASAEARVHTDYANLQRAIAFYMAAVDGAVNQAAVQLDTFNTAAEKRQYADSAITAIEHYTRRIDAIRQAPAGSGNRPAA</sequence>
<dbReference type="KEGG" id="mmc:Mmcs_5512"/>
<proteinExistence type="predicted"/>
<name>A0A5Q5BTF8_MYCSS</name>